<dbReference type="InterPro" id="IPR050498">
    <property type="entry name" value="Ycf3"/>
</dbReference>
<dbReference type="SMART" id="SM00028">
    <property type="entry name" value="TPR"/>
    <property type="match status" value="3"/>
</dbReference>
<dbReference type="EMBL" id="JACVVK020000271">
    <property type="protein sequence ID" value="KAK7480941.1"/>
    <property type="molecule type" value="Genomic_DNA"/>
</dbReference>
<evidence type="ECO:0000313" key="4">
    <source>
        <dbReference type="EMBL" id="KAK7480941.1"/>
    </source>
</evidence>
<feature type="region of interest" description="Disordered" evidence="3">
    <location>
        <begin position="370"/>
        <end position="467"/>
    </location>
</feature>
<keyword evidence="5" id="KW-1185">Reference proteome</keyword>
<keyword evidence="2" id="KW-0802">TPR repeat</keyword>
<comment type="caution">
    <text evidence="4">The sequence shown here is derived from an EMBL/GenBank/DDBJ whole genome shotgun (WGS) entry which is preliminary data.</text>
</comment>
<evidence type="ECO:0000256" key="3">
    <source>
        <dbReference type="SAM" id="MobiDB-lite"/>
    </source>
</evidence>
<keyword evidence="1" id="KW-0677">Repeat</keyword>
<protein>
    <submittedName>
        <fullName evidence="4">Uncharacterized protein</fullName>
    </submittedName>
</protein>
<dbReference type="Gene3D" id="1.25.40.10">
    <property type="entry name" value="Tetratricopeptide repeat domain"/>
    <property type="match status" value="2"/>
</dbReference>
<dbReference type="InterPro" id="IPR011990">
    <property type="entry name" value="TPR-like_helical_dom_sf"/>
</dbReference>
<dbReference type="SUPFAM" id="SSF48452">
    <property type="entry name" value="TPR-like"/>
    <property type="match status" value="1"/>
</dbReference>
<reference evidence="4 5" key="1">
    <citation type="journal article" date="2023" name="Sci. Data">
        <title>Genome assembly of the Korean intertidal mud-creeper Batillaria attramentaria.</title>
        <authorList>
            <person name="Patra A.K."/>
            <person name="Ho P.T."/>
            <person name="Jun S."/>
            <person name="Lee S.J."/>
            <person name="Kim Y."/>
            <person name="Won Y.J."/>
        </authorList>
    </citation>
    <scope>NUCLEOTIDE SEQUENCE [LARGE SCALE GENOMIC DNA]</scope>
    <source>
        <strain evidence="4">Wonlab-2016</strain>
    </source>
</reference>
<dbReference type="Proteomes" id="UP001519460">
    <property type="component" value="Unassembled WGS sequence"/>
</dbReference>
<feature type="compositionally biased region" description="Polar residues" evidence="3">
    <location>
        <begin position="376"/>
        <end position="411"/>
    </location>
</feature>
<dbReference type="InterPro" id="IPR019734">
    <property type="entry name" value="TPR_rpt"/>
</dbReference>
<dbReference type="AlphaFoldDB" id="A0ABD0K1R2"/>
<feature type="compositionally biased region" description="Polar residues" evidence="3">
    <location>
        <begin position="419"/>
        <end position="430"/>
    </location>
</feature>
<proteinExistence type="predicted"/>
<feature type="region of interest" description="Disordered" evidence="3">
    <location>
        <begin position="288"/>
        <end position="343"/>
    </location>
</feature>
<organism evidence="4 5">
    <name type="scientific">Batillaria attramentaria</name>
    <dbReference type="NCBI Taxonomy" id="370345"/>
    <lineage>
        <taxon>Eukaryota</taxon>
        <taxon>Metazoa</taxon>
        <taxon>Spiralia</taxon>
        <taxon>Lophotrochozoa</taxon>
        <taxon>Mollusca</taxon>
        <taxon>Gastropoda</taxon>
        <taxon>Caenogastropoda</taxon>
        <taxon>Sorbeoconcha</taxon>
        <taxon>Cerithioidea</taxon>
        <taxon>Batillariidae</taxon>
        <taxon>Batillaria</taxon>
    </lineage>
</organism>
<gene>
    <name evidence="4" type="ORF">BaRGS_00027852</name>
</gene>
<evidence type="ECO:0000256" key="1">
    <source>
        <dbReference type="ARBA" id="ARBA00022737"/>
    </source>
</evidence>
<dbReference type="PANTHER" id="PTHR44858:SF1">
    <property type="entry name" value="UDP-N-ACETYLGLUCOSAMINE--PEPTIDE N-ACETYLGLUCOSAMINYLTRANSFERASE SPINDLY-RELATED"/>
    <property type="match status" value="1"/>
</dbReference>
<dbReference type="PANTHER" id="PTHR44858">
    <property type="entry name" value="TETRATRICOPEPTIDE REPEAT PROTEIN 6"/>
    <property type="match status" value="1"/>
</dbReference>
<evidence type="ECO:0000256" key="2">
    <source>
        <dbReference type="ARBA" id="ARBA00022803"/>
    </source>
</evidence>
<accession>A0ABD0K1R2</accession>
<evidence type="ECO:0000313" key="5">
    <source>
        <dbReference type="Proteomes" id="UP001519460"/>
    </source>
</evidence>
<name>A0ABD0K1R2_9CAEN</name>
<sequence>MRLQREKWSFRSLDEVHQAANVVFRFAMFNERSKRWPKVAEAYKRLLWLVDKSHLPKEYEPPSSYAILMYELHYHLAVALQRLGQHRKAITHFSKAIESVSIPKGGCLAGCVGNSCLMTPVLARRAFAYVKVGDMRSALRDAENAVVLDSKNPDVYCIRALVRGSRDEENLAVKDVDEGLKLNPSHVCALIIRGALSRTLRGVIRWPNRAAELVATIAPRYTYPEYFSPSMFGKTDTHGCGVYEAERLNPESQSYYTVTDFNHPHMLDFYDRFLFTLSVPHTITEINLTPDKPSKHQLDSNPELYSRTSSRSGAYPIRPPTEPFRCGTPASGDNKSAARRRRDYGEAVRKFMARPKTATEFLAQLERERAKRHALEQSQQRATSAVGPSTRSSPDGRTLTTSPFSLKSTLPSPVLGGKTSHSPTFLSPNQMPDKASDRTSFRSEGSSPKPSVRLDLETKTQSGRTTRTSCTKAFTYETPTNYSIPVSEYKTITVS</sequence>